<dbReference type="SUPFAM" id="SSF51695">
    <property type="entry name" value="PLC-like phosphodiesterases"/>
    <property type="match status" value="1"/>
</dbReference>
<dbReference type="PANTHER" id="PTHR46211">
    <property type="entry name" value="GLYCEROPHOSPHORYL DIESTER PHOSPHODIESTERASE"/>
    <property type="match status" value="1"/>
</dbReference>
<dbReference type="InterPro" id="IPR030395">
    <property type="entry name" value="GP_PDE_dom"/>
</dbReference>
<dbReference type="GO" id="GO:0008081">
    <property type="term" value="F:phosphoric diester hydrolase activity"/>
    <property type="evidence" value="ECO:0007669"/>
    <property type="project" value="InterPro"/>
</dbReference>
<organism evidence="2">
    <name type="scientific">viral metagenome</name>
    <dbReference type="NCBI Taxonomy" id="1070528"/>
    <lineage>
        <taxon>unclassified sequences</taxon>
        <taxon>metagenomes</taxon>
        <taxon>organismal metagenomes</taxon>
    </lineage>
</organism>
<dbReference type="Gene3D" id="3.20.20.190">
    <property type="entry name" value="Phosphatidylinositol (PI) phosphodiesterase"/>
    <property type="match status" value="2"/>
</dbReference>
<reference evidence="2" key="1">
    <citation type="journal article" date="2020" name="Nature">
        <title>Giant virus diversity and host interactions through global metagenomics.</title>
        <authorList>
            <person name="Schulz F."/>
            <person name="Roux S."/>
            <person name="Paez-Espino D."/>
            <person name="Jungbluth S."/>
            <person name="Walsh D.A."/>
            <person name="Denef V.J."/>
            <person name="McMahon K.D."/>
            <person name="Konstantinidis K.T."/>
            <person name="Eloe-Fadrosh E.A."/>
            <person name="Kyrpides N.C."/>
            <person name="Woyke T."/>
        </authorList>
    </citation>
    <scope>NUCLEOTIDE SEQUENCE</scope>
    <source>
        <strain evidence="2">GVMAG-M-3300021964-36</strain>
    </source>
</reference>
<protein>
    <recommendedName>
        <fullName evidence="1">GP-PDE domain-containing protein</fullName>
    </recommendedName>
</protein>
<evidence type="ECO:0000313" key="2">
    <source>
        <dbReference type="EMBL" id="QHT07759.1"/>
    </source>
</evidence>
<name>A0A6C0CVM5_9ZZZZ</name>
<dbReference type="CDD" id="cd08556">
    <property type="entry name" value="GDPD"/>
    <property type="match status" value="1"/>
</dbReference>
<sequence>MIHIAHRGCIERENTIQGIIDAFNHFPYVEIDVRYNTKRQLVLCHDREKRNLENELLEDLLKHDEPMHLMIDIKAFGIESAIQLGNDIVQMIVRYPKHTYELCSFNEYCVQEMIRFRKENKLTMFHIGVISSGVSIGMFNDLSIDFVSFNYDIIHEEIVDRLRKQNIKVYAWVCNDEMIKKDMEYKYKIDGIIYDYHSGLNLI</sequence>
<proteinExistence type="predicted"/>
<dbReference type="AlphaFoldDB" id="A0A6C0CVM5"/>
<accession>A0A6C0CVM5</accession>
<dbReference type="GO" id="GO:0006629">
    <property type="term" value="P:lipid metabolic process"/>
    <property type="evidence" value="ECO:0007669"/>
    <property type="project" value="InterPro"/>
</dbReference>
<feature type="domain" description="GP-PDE" evidence="1">
    <location>
        <begin position="56"/>
        <end position="196"/>
    </location>
</feature>
<dbReference type="Pfam" id="PF03009">
    <property type="entry name" value="GDPD"/>
    <property type="match status" value="1"/>
</dbReference>
<evidence type="ECO:0000259" key="1">
    <source>
        <dbReference type="Pfam" id="PF03009"/>
    </source>
</evidence>
<dbReference type="EMBL" id="MN739485">
    <property type="protein sequence ID" value="QHT07759.1"/>
    <property type="molecule type" value="Genomic_DNA"/>
</dbReference>
<dbReference type="PANTHER" id="PTHR46211:SF8">
    <property type="entry name" value="PHOSPHODIESTERASE"/>
    <property type="match status" value="1"/>
</dbReference>
<dbReference type="InterPro" id="IPR017946">
    <property type="entry name" value="PLC-like_Pdiesterase_TIM-brl"/>
</dbReference>